<dbReference type="AlphaFoldDB" id="A0A1Y6CRL6"/>
<dbReference type="InterPro" id="IPR000600">
    <property type="entry name" value="ROK"/>
</dbReference>
<protein>
    <submittedName>
        <fullName evidence="2">Sugar kinase of the NBD/HSP70 family, may contain an N-terminal HTH domain</fullName>
    </submittedName>
</protein>
<dbReference type="STRING" id="1513793.SAMN06296036_1268"/>
<evidence type="ECO:0000313" key="3">
    <source>
        <dbReference type="Proteomes" id="UP000192907"/>
    </source>
</evidence>
<dbReference type="Pfam" id="PF13412">
    <property type="entry name" value="HTH_24"/>
    <property type="match status" value="1"/>
</dbReference>
<reference evidence="3" key="1">
    <citation type="submission" date="2017-04" db="EMBL/GenBank/DDBJ databases">
        <authorList>
            <person name="Varghese N."/>
            <person name="Submissions S."/>
        </authorList>
    </citation>
    <scope>NUCLEOTIDE SEQUENCE [LARGE SCALE GENOMIC DNA]</scope>
    <source>
        <strain evidence="3">RKEM611</strain>
    </source>
</reference>
<keyword evidence="2" id="KW-0418">Kinase</keyword>
<keyword evidence="3" id="KW-1185">Reference proteome</keyword>
<dbReference type="Pfam" id="PF00480">
    <property type="entry name" value="ROK"/>
    <property type="match status" value="1"/>
</dbReference>
<evidence type="ECO:0000256" key="1">
    <source>
        <dbReference type="ARBA" id="ARBA00006479"/>
    </source>
</evidence>
<dbReference type="GO" id="GO:0016301">
    <property type="term" value="F:kinase activity"/>
    <property type="evidence" value="ECO:0007669"/>
    <property type="project" value="UniProtKB-KW"/>
</dbReference>
<dbReference type="Gene3D" id="3.30.420.40">
    <property type="match status" value="2"/>
</dbReference>
<dbReference type="InterPro" id="IPR036388">
    <property type="entry name" value="WH-like_DNA-bd_sf"/>
</dbReference>
<dbReference type="OrthoDB" id="9810372at2"/>
<name>A0A1Y6CRL6_9BACT</name>
<keyword evidence="2" id="KW-0808">Transferase</keyword>
<sequence length="405" mass="44163">MKTVDSNEMRFLNSSTIMKIIWSSVGISRADLSRATGMSRSSISDIVSTLMEQGLVKEVGDGESKGGRKPRILKFNDNVHQILTLSIGRRSSQIGLMNLRASINNVEVLDYGLIHGPDAVLGRIKEDLAAYMKRHHLSDEKVLGMGISLPCPVKEESAPLLSAVLYPDWAQVNLLDEISTVTSCAIFFENDANLGALAENWWGARRDQDLIYVAVSEGYGAGIIIDRQIFRGRHGMAGEIGHMIIDSSSGQWHRGIQGSLASYIVEEALVRIYQEQAQLQGRDVGDDMNLESIAAALLQDDKAAMATIDHLCHYLAIALTNLVHILDIGTIVLGGTLARFGEIFFAKLRQKMAEHSLWSDTIKLSVEPCSVGQNQILVGAGTLVLDAFLGGRLGKPQIQSSATLH</sequence>
<proteinExistence type="inferred from homology"/>
<dbReference type="PANTHER" id="PTHR18964">
    <property type="entry name" value="ROK (REPRESSOR, ORF, KINASE) FAMILY"/>
    <property type="match status" value="1"/>
</dbReference>
<dbReference type="InterPro" id="IPR043129">
    <property type="entry name" value="ATPase_NBD"/>
</dbReference>
<dbReference type="Proteomes" id="UP000192907">
    <property type="component" value="Unassembled WGS sequence"/>
</dbReference>
<dbReference type="RefSeq" id="WP_132324331.1">
    <property type="nucleotide sequence ID" value="NZ_FWZT01000026.1"/>
</dbReference>
<dbReference type="Gene3D" id="1.10.10.10">
    <property type="entry name" value="Winged helix-like DNA-binding domain superfamily/Winged helix DNA-binding domain"/>
    <property type="match status" value="1"/>
</dbReference>
<gene>
    <name evidence="2" type="ORF">SAMN06296036_1268</name>
</gene>
<dbReference type="InterPro" id="IPR036390">
    <property type="entry name" value="WH_DNA-bd_sf"/>
</dbReference>
<dbReference type="SUPFAM" id="SSF46785">
    <property type="entry name" value="Winged helix' DNA-binding domain"/>
    <property type="match status" value="1"/>
</dbReference>
<dbReference type="PANTHER" id="PTHR18964:SF149">
    <property type="entry name" value="BIFUNCTIONAL UDP-N-ACETYLGLUCOSAMINE 2-EPIMERASE_N-ACETYLMANNOSAMINE KINASE"/>
    <property type="match status" value="1"/>
</dbReference>
<organism evidence="2 3">
    <name type="scientific">Pseudobacteriovorax antillogorgiicola</name>
    <dbReference type="NCBI Taxonomy" id="1513793"/>
    <lineage>
        <taxon>Bacteria</taxon>
        <taxon>Pseudomonadati</taxon>
        <taxon>Bdellovibrionota</taxon>
        <taxon>Oligoflexia</taxon>
        <taxon>Oligoflexales</taxon>
        <taxon>Pseudobacteriovoracaceae</taxon>
        <taxon>Pseudobacteriovorax</taxon>
    </lineage>
</organism>
<dbReference type="EMBL" id="FWZT01000026">
    <property type="protein sequence ID" value="SMF71022.1"/>
    <property type="molecule type" value="Genomic_DNA"/>
</dbReference>
<comment type="similarity">
    <text evidence="1">Belongs to the ROK (NagC/XylR) family.</text>
</comment>
<dbReference type="SUPFAM" id="SSF53067">
    <property type="entry name" value="Actin-like ATPase domain"/>
    <property type="match status" value="1"/>
</dbReference>
<accession>A0A1Y6CRL6</accession>
<evidence type="ECO:0000313" key="2">
    <source>
        <dbReference type="EMBL" id="SMF71022.1"/>
    </source>
</evidence>